<evidence type="ECO:0000313" key="2">
    <source>
        <dbReference type="EMBL" id="TVU28674.1"/>
    </source>
</evidence>
<dbReference type="OrthoDB" id="665906at2759"/>
<keyword evidence="3" id="KW-1185">Reference proteome</keyword>
<evidence type="ECO:0000313" key="3">
    <source>
        <dbReference type="Proteomes" id="UP000324897"/>
    </source>
</evidence>
<dbReference type="Proteomes" id="UP000324897">
    <property type="component" value="Chromosome 1"/>
</dbReference>
<feature type="compositionally biased region" description="Polar residues" evidence="1">
    <location>
        <begin position="13"/>
        <end position="24"/>
    </location>
</feature>
<organism evidence="2 3">
    <name type="scientific">Eragrostis curvula</name>
    <name type="common">weeping love grass</name>
    <dbReference type="NCBI Taxonomy" id="38414"/>
    <lineage>
        <taxon>Eukaryota</taxon>
        <taxon>Viridiplantae</taxon>
        <taxon>Streptophyta</taxon>
        <taxon>Embryophyta</taxon>
        <taxon>Tracheophyta</taxon>
        <taxon>Spermatophyta</taxon>
        <taxon>Magnoliopsida</taxon>
        <taxon>Liliopsida</taxon>
        <taxon>Poales</taxon>
        <taxon>Poaceae</taxon>
        <taxon>PACMAD clade</taxon>
        <taxon>Chloridoideae</taxon>
        <taxon>Eragrostideae</taxon>
        <taxon>Eragrostidinae</taxon>
        <taxon>Eragrostis</taxon>
    </lineage>
</organism>
<gene>
    <name evidence="2" type="ORF">EJB05_20203</name>
</gene>
<dbReference type="AlphaFoldDB" id="A0A5J9UZK1"/>
<feature type="non-terminal residue" evidence="2">
    <location>
        <position position="1"/>
    </location>
</feature>
<proteinExistence type="predicted"/>
<feature type="region of interest" description="Disordered" evidence="1">
    <location>
        <begin position="1"/>
        <end position="24"/>
    </location>
</feature>
<dbReference type="EMBL" id="RWGY01000011">
    <property type="protein sequence ID" value="TVU28674.1"/>
    <property type="molecule type" value="Genomic_DNA"/>
</dbReference>
<name>A0A5J9UZK1_9POAL</name>
<dbReference type="Gramene" id="TVU28674">
    <property type="protein sequence ID" value="TVU28674"/>
    <property type="gene ID" value="EJB05_20203"/>
</dbReference>
<sequence>MRLPVRDEEISPSPETANYSTDQYGETAQYDDVMMGDVDYGALADVEAFFQSPKCMEYAMMDPCNTFFAPAPMAAAEWEEEGEIDLWSFSSLN</sequence>
<comment type="caution">
    <text evidence="2">The sequence shown here is derived from an EMBL/GenBank/DDBJ whole genome shotgun (WGS) entry which is preliminary data.</text>
</comment>
<accession>A0A5J9UZK1</accession>
<protein>
    <submittedName>
        <fullName evidence="2">Uncharacterized protein</fullName>
    </submittedName>
</protein>
<reference evidence="2 3" key="1">
    <citation type="journal article" date="2019" name="Sci. Rep.">
        <title>A high-quality genome of Eragrostis curvula grass provides insights into Poaceae evolution and supports new strategies to enhance forage quality.</title>
        <authorList>
            <person name="Carballo J."/>
            <person name="Santos B.A.C.M."/>
            <person name="Zappacosta D."/>
            <person name="Garbus I."/>
            <person name="Selva J.P."/>
            <person name="Gallo C.A."/>
            <person name="Diaz A."/>
            <person name="Albertini E."/>
            <person name="Caccamo M."/>
            <person name="Echenique V."/>
        </authorList>
    </citation>
    <scope>NUCLEOTIDE SEQUENCE [LARGE SCALE GENOMIC DNA]</scope>
    <source>
        <strain evidence="3">cv. Victoria</strain>
        <tissue evidence="2">Leaf</tissue>
    </source>
</reference>
<evidence type="ECO:0000256" key="1">
    <source>
        <dbReference type="SAM" id="MobiDB-lite"/>
    </source>
</evidence>